<dbReference type="Proteomes" id="UP000054097">
    <property type="component" value="Unassembled WGS sequence"/>
</dbReference>
<reference evidence="3" key="2">
    <citation type="submission" date="2015-01" db="EMBL/GenBank/DDBJ databases">
        <title>Evolutionary Origins and Diversification of the Mycorrhizal Mutualists.</title>
        <authorList>
            <consortium name="DOE Joint Genome Institute"/>
            <consortium name="Mycorrhizal Genomics Consortium"/>
            <person name="Kohler A."/>
            <person name="Kuo A."/>
            <person name="Nagy L.G."/>
            <person name="Floudas D."/>
            <person name="Copeland A."/>
            <person name="Barry K.W."/>
            <person name="Cichocki N."/>
            <person name="Veneault-Fourrey C."/>
            <person name="LaButti K."/>
            <person name="Lindquist E.A."/>
            <person name="Lipzen A."/>
            <person name="Lundell T."/>
            <person name="Morin E."/>
            <person name="Murat C."/>
            <person name="Riley R."/>
            <person name="Ohm R."/>
            <person name="Sun H."/>
            <person name="Tunlid A."/>
            <person name="Henrissat B."/>
            <person name="Grigoriev I.V."/>
            <person name="Hibbett D.S."/>
            <person name="Martin F."/>
        </authorList>
    </citation>
    <scope>NUCLEOTIDE SEQUENCE [LARGE SCALE GENOMIC DNA]</scope>
    <source>
        <strain evidence="3">MAFF 305830</strain>
    </source>
</reference>
<protein>
    <submittedName>
        <fullName evidence="2">Uncharacterized protein</fullName>
    </submittedName>
</protein>
<dbReference type="EMBL" id="KN824380">
    <property type="protein sequence ID" value="KIM21524.1"/>
    <property type="molecule type" value="Genomic_DNA"/>
</dbReference>
<keyword evidence="3" id="KW-1185">Reference proteome</keyword>
<dbReference type="AlphaFoldDB" id="A0A0C3ANC2"/>
<feature type="compositionally biased region" description="Polar residues" evidence="1">
    <location>
        <begin position="181"/>
        <end position="191"/>
    </location>
</feature>
<evidence type="ECO:0000256" key="1">
    <source>
        <dbReference type="SAM" id="MobiDB-lite"/>
    </source>
</evidence>
<evidence type="ECO:0000313" key="3">
    <source>
        <dbReference type="Proteomes" id="UP000054097"/>
    </source>
</evidence>
<dbReference type="HOGENOM" id="CLU_1422219_0_0_1"/>
<feature type="compositionally biased region" description="Basic and acidic residues" evidence="1">
    <location>
        <begin position="109"/>
        <end position="167"/>
    </location>
</feature>
<name>A0A0C3ANC2_SERVB</name>
<feature type="compositionally biased region" description="Acidic residues" evidence="1">
    <location>
        <begin position="26"/>
        <end position="43"/>
    </location>
</feature>
<gene>
    <name evidence="2" type="ORF">M408DRAFT_102935</name>
</gene>
<proteinExistence type="predicted"/>
<feature type="region of interest" description="Disordered" evidence="1">
    <location>
        <begin position="1"/>
        <end position="61"/>
    </location>
</feature>
<feature type="region of interest" description="Disordered" evidence="1">
    <location>
        <begin position="102"/>
        <end position="191"/>
    </location>
</feature>
<sequence length="191" mass="21372">MRRQIREKQDRLGLSRRKPQVLVSQEPEDGQGEDDSADSDESDSDSKDVEETRKENIEKMKQITLMMARDIQQFNIPKSRLKAMAKGKTEEETAARKRVLEMAWKLAKRHQDKDKGKGKQPVKGERGQAEGEPDREGSESESPEGDKGEIGDKKAVKSVDETSLKQGEKRRKSKGKEGASTEGSTSTKPSS</sequence>
<feature type="compositionally biased region" description="Basic and acidic residues" evidence="1">
    <location>
        <begin position="44"/>
        <end position="61"/>
    </location>
</feature>
<reference evidence="2 3" key="1">
    <citation type="submission" date="2014-04" db="EMBL/GenBank/DDBJ databases">
        <authorList>
            <consortium name="DOE Joint Genome Institute"/>
            <person name="Kuo A."/>
            <person name="Zuccaro A."/>
            <person name="Kohler A."/>
            <person name="Nagy L.G."/>
            <person name="Floudas D."/>
            <person name="Copeland A."/>
            <person name="Barry K.W."/>
            <person name="Cichocki N."/>
            <person name="Veneault-Fourrey C."/>
            <person name="LaButti K."/>
            <person name="Lindquist E.A."/>
            <person name="Lipzen A."/>
            <person name="Lundell T."/>
            <person name="Morin E."/>
            <person name="Murat C."/>
            <person name="Sun H."/>
            <person name="Tunlid A."/>
            <person name="Henrissat B."/>
            <person name="Grigoriev I.V."/>
            <person name="Hibbett D.S."/>
            <person name="Martin F."/>
            <person name="Nordberg H.P."/>
            <person name="Cantor M.N."/>
            <person name="Hua S.X."/>
        </authorList>
    </citation>
    <scope>NUCLEOTIDE SEQUENCE [LARGE SCALE GENOMIC DNA]</scope>
    <source>
        <strain evidence="2 3">MAFF 305830</strain>
    </source>
</reference>
<evidence type="ECO:0000313" key="2">
    <source>
        <dbReference type="EMBL" id="KIM21524.1"/>
    </source>
</evidence>
<organism evidence="2 3">
    <name type="scientific">Serendipita vermifera MAFF 305830</name>
    <dbReference type="NCBI Taxonomy" id="933852"/>
    <lineage>
        <taxon>Eukaryota</taxon>
        <taxon>Fungi</taxon>
        <taxon>Dikarya</taxon>
        <taxon>Basidiomycota</taxon>
        <taxon>Agaricomycotina</taxon>
        <taxon>Agaricomycetes</taxon>
        <taxon>Sebacinales</taxon>
        <taxon>Serendipitaceae</taxon>
        <taxon>Serendipita</taxon>
    </lineage>
</organism>
<feature type="compositionally biased region" description="Basic and acidic residues" evidence="1">
    <location>
        <begin position="1"/>
        <end position="13"/>
    </location>
</feature>
<dbReference type="OrthoDB" id="10298275at2759"/>
<accession>A0A0C3ANC2</accession>